<reference evidence="1 2" key="1">
    <citation type="submission" date="2019-02" db="EMBL/GenBank/DDBJ databases">
        <title>Deep-cultivation of Planctomycetes and their phenomic and genomic characterization uncovers novel biology.</title>
        <authorList>
            <person name="Wiegand S."/>
            <person name="Jogler M."/>
            <person name="Boedeker C."/>
            <person name="Pinto D."/>
            <person name="Vollmers J."/>
            <person name="Rivas-Marin E."/>
            <person name="Kohn T."/>
            <person name="Peeters S.H."/>
            <person name="Heuer A."/>
            <person name="Rast P."/>
            <person name="Oberbeckmann S."/>
            <person name="Bunk B."/>
            <person name="Jeske O."/>
            <person name="Meyerdierks A."/>
            <person name="Storesund J.E."/>
            <person name="Kallscheuer N."/>
            <person name="Luecker S."/>
            <person name="Lage O.M."/>
            <person name="Pohl T."/>
            <person name="Merkel B.J."/>
            <person name="Hornburger P."/>
            <person name="Mueller R.-W."/>
            <person name="Bruemmer F."/>
            <person name="Labrenz M."/>
            <person name="Spormann A.M."/>
            <person name="Op den Camp H."/>
            <person name="Overmann J."/>
            <person name="Amann R."/>
            <person name="Jetten M.S.M."/>
            <person name="Mascher T."/>
            <person name="Medema M.H."/>
            <person name="Devos D.P."/>
            <person name="Kaster A.-K."/>
            <person name="Ovreas L."/>
            <person name="Rohde M."/>
            <person name="Galperin M.Y."/>
            <person name="Jogler C."/>
        </authorList>
    </citation>
    <scope>NUCLEOTIDE SEQUENCE [LARGE SCALE GENOMIC DNA]</scope>
    <source>
        <strain evidence="1 2">I41</strain>
    </source>
</reference>
<dbReference type="EMBL" id="CP036339">
    <property type="protein sequence ID" value="QDT75484.1"/>
    <property type="molecule type" value="Genomic_DNA"/>
</dbReference>
<gene>
    <name evidence="1" type="ORF">I41_46950</name>
</gene>
<accession>A0A517U4D0</accession>
<protein>
    <submittedName>
        <fullName evidence="1">Uncharacterized protein</fullName>
    </submittedName>
</protein>
<dbReference type="AlphaFoldDB" id="A0A517U4D0"/>
<dbReference type="RefSeq" id="WP_145435166.1">
    <property type="nucleotide sequence ID" value="NZ_CP036339.1"/>
</dbReference>
<sequence>MQTAYPLVSESLANKLAEAGLRGLTIVPAKMDYANTGRTIRDQVYLLSGPEPLPTVTRRVSPNIDNRCPVCSFSPVFCSACGFVSNPRPQCRSKLIQYGAANSTGHRQFKLSEVFPPELNRAAGAIDLARCAEGLDFSGILDSSRRAMEFLLSVNVYPMEILPLRTRFENGRVGLTREDAE</sequence>
<dbReference type="KEGG" id="llh:I41_46950"/>
<evidence type="ECO:0000313" key="2">
    <source>
        <dbReference type="Proteomes" id="UP000317909"/>
    </source>
</evidence>
<dbReference type="OrthoDB" id="298861at2"/>
<name>A0A517U4D0_9BACT</name>
<proteinExistence type="predicted"/>
<organism evidence="1 2">
    <name type="scientific">Lacipirellula limnantheis</name>
    <dbReference type="NCBI Taxonomy" id="2528024"/>
    <lineage>
        <taxon>Bacteria</taxon>
        <taxon>Pseudomonadati</taxon>
        <taxon>Planctomycetota</taxon>
        <taxon>Planctomycetia</taxon>
        <taxon>Pirellulales</taxon>
        <taxon>Lacipirellulaceae</taxon>
        <taxon>Lacipirellula</taxon>
    </lineage>
</organism>
<dbReference type="Proteomes" id="UP000317909">
    <property type="component" value="Chromosome"/>
</dbReference>
<keyword evidence="2" id="KW-1185">Reference proteome</keyword>
<evidence type="ECO:0000313" key="1">
    <source>
        <dbReference type="EMBL" id="QDT75484.1"/>
    </source>
</evidence>